<gene>
    <name evidence="1" type="ORF">HNQ80_001049</name>
</gene>
<dbReference type="AlphaFoldDB" id="A0A841KMD7"/>
<accession>A0A841KMD7</accession>
<dbReference type="Pfam" id="PF04883">
    <property type="entry name" value="HK97-gp10_like"/>
    <property type="match status" value="1"/>
</dbReference>
<sequence>MAESFDIKEMDQFSKDILKLAKQKMPKEVKKFLVKEGAKLNRKVKKKAQSKVKKKTGNYVKGFKKGRVYKYNSDEMAIRVYNGAPHAHLIEHGHAVVRDGKEIGFAKGKKVLEESAKEFENEFYQDMDKLVDEMLDKGL</sequence>
<comment type="caution">
    <text evidence="1">The sequence shown here is derived from an EMBL/GenBank/DDBJ whole genome shotgun (WGS) entry which is preliminary data.</text>
</comment>
<evidence type="ECO:0000313" key="2">
    <source>
        <dbReference type="Proteomes" id="UP000579281"/>
    </source>
</evidence>
<proteinExistence type="predicted"/>
<name>A0A841KMD7_9FIRM</name>
<dbReference type="InterPro" id="IPR010064">
    <property type="entry name" value="HK97-gp10_tail"/>
</dbReference>
<reference evidence="1 2" key="1">
    <citation type="submission" date="2020-08" db="EMBL/GenBank/DDBJ databases">
        <title>Genomic Encyclopedia of Type Strains, Phase IV (KMG-IV): sequencing the most valuable type-strain genomes for metagenomic binning, comparative biology and taxonomic classification.</title>
        <authorList>
            <person name="Goeker M."/>
        </authorList>
    </citation>
    <scope>NUCLEOTIDE SEQUENCE [LARGE SCALE GENOMIC DNA]</scope>
    <source>
        <strain evidence="1 2">DSM 103526</strain>
    </source>
</reference>
<evidence type="ECO:0008006" key="3">
    <source>
        <dbReference type="Google" id="ProtNLM"/>
    </source>
</evidence>
<organism evidence="1 2">
    <name type="scientific">Anaerosolibacter carboniphilus</name>
    <dbReference type="NCBI Taxonomy" id="1417629"/>
    <lineage>
        <taxon>Bacteria</taxon>
        <taxon>Bacillati</taxon>
        <taxon>Bacillota</taxon>
        <taxon>Clostridia</taxon>
        <taxon>Peptostreptococcales</taxon>
        <taxon>Thermotaleaceae</taxon>
        <taxon>Anaerosolibacter</taxon>
    </lineage>
</organism>
<protein>
    <recommendedName>
        <fullName evidence="3">HK97 gp10 family phage protein</fullName>
    </recommendedName>
</protein>
<dbReference type="RefSeq" id="WP_330602761.1">
    <property type="nucleotide sequence ID" value="NZ_JACHEN010000004.1"/>
</dbReference>
<evidence type="ECO:0000313" key="1">
    <source>
        <dbReference type="EMBL" id="MBB6214964.1"/>
    </source>
</evidence>
<dbReference type="Proteomes" id="UP000579281">
    <property type="component" value="Unassembled WGS sequence"/>
</dbReference>
<keyword evidence="2" id="KW-1185">Reference proteome</keyword>
<dbReference type="EMBL" id="JACHEN010000004">
    <property type="protein sequence ID" value="MBB6214964.1"/>
    <property type="molecule type" value="Genomic_DNA"/>
</dbReference>